<reference evidence="3" key="1">
    <citation type="submission" date="2014-11" db="EMBL/GenBank/DDBJ databases">
        <title>Draft genome sequence of Hydrogenophaga intermedia S1.</title>
        <authorList>
            <person name="Gan H.M."/>
            <person name="Chew T.H."/>
            <person name="Stolz A."/>
        </authorList>
    </citation>
    <scope>NUCLEOTIDE SEQUENCE [LARGE SCALE GENOMIC DNA]</scope>
    <source>
        <strain evidence="3">S1</strain>
    </source>
</reference>
<gene>
    <name evidence="2" type="ORF">BN948_02194</name>
</gene>
<dbReference type="RefSeq" id="WP_009518956.1">
    <property type="nucleotide sequence ID" value="NZ_CCAE010000014.1"/>
</dbReference>
<organism evidence="2 3">
    <name type="scientific">Hydrogenophaga intermedia</name>
    <dbReference type="NCBI Taxonomy" id="65786"/>
    <lineage>
        <taxon>Bacteria</taxon>
        <taxon>Pseudomonadati</taxon>
        <taxon>Pseudomonadota</taxon>
        <taxon>Betaproteobacteria</taxon>
        <taxon>Burkholderiales</taxon>
        <taxon>Comamonadaceae</taxon>
        <taxon>Hydrogenophaga</taxon>
    </lineage>
</organism>
<name>A0A1L1PCS0_HYDIT</name>
<evidence type="ECO:0000256" key="1">
    <source>
        <dbReference type="SAM" id="MobiDB-lite"/>
    </source>
</evidence>
<feature type="region of interest" description="Disordered" evidence="1">
    <location>
        <begin position="1"/>
        <end position="40"/>
    </location>
</feature>
<sequence>MSNKNTTTQNISARSFSRNVLPDPQTGTRRTVKSTPTREVAKISAQRIQRLLQNDPPPFSQLPATQDEAPLLAIDRDLDDICLQIDKLPREQLIGGVGVNLAQRLLDLFDAARRTSQPDLMRKAAGLAQQLSHVIGPDPRGAAAVVPAMVNRIASALAHIERHTVGDWLELQVDGDPADGACTLVGIQLSLDTPQLAKDAGRQRARVMFEAWVDAHLRDPNGLTWKELLQVIGTVERGLGWTFDTQQWLRLQTMEARRSQDIGLLLASLTAWNAGPIDANSLHNVLELCRTAGLPDTARAELIECLLPLLPHPGADVAIHDECISAIQRVDNETTRGQLIKKHAELHPSSVPTRLPRALNGPWRKRCQDLVGALAHQWTQSPNSAPDILATVRRLSAFVDGNDANTVERQFLLLRDLLNSLDPSQRAACLADLQAACEDAIQDARMPSSGHWSTATPPVLAGLRGALQALAVIHLGSDIPDRLDEALLTEWMVALHVESFQPEQASLLFRRIRFAYRTNVPSTVADQNAPPLSPLLRELFALHGLPE</sequence>
<dbReference type="AlphaFoldDB" id="A0A1L1PCS0"/>
<dbReference type="Proteomes" id="UP000028878">
    <property type="component" value="Unassembled WGS sequence"/>
</dbReference>
<feature type="compositionally biased region" description="Polar residues" evidence="1">
    <location>
        <begin position="25"/>
        <end position="37"/>
    </location>
</feature>
<evidence type="ECO:0000313" key="3">
    <source>
        <dbReference type="Proteomes" id="UP000028878"/>
    </source>
</evidence>
<accession>A0A1L1PCS0</accession>
<evidence type="ECO:0000313" key="2">
    <source>
        <dbReference type="EMBL" id="CDN87768.1"/>
    </source>
</evidence>
<feature type="compositionally biased region" description="Polar residues" evidence="1">
    <location>
        <begin position="1"/>
        <end position="18"/>
    </location>
</feature>
<proteinExistence type="predicted"/>
<dbReference type="EMBL" id="CCAE010000014">
    <property type="protein sequence ID" value="CDN87768.1"/>
    <property type="molecule type" value="Genomic_DNA"/>
</dbReference>
<keyword evidence="3" id="KW-1185">Reference proteome</keyword>
<protein>
    <submittedName>
        <fullName evidence="2">Uncharacterized protein</fullName>
    </submittedName>
</protein>